<dbReference type="EMBL" id="UINC01050323">
    <property type="protein sequence ID" value="SVB63152.1"/>
    <property type="molecule type" value="Genomic_DNA"/>
</dbReference>
<dbReference type="AlphaFoldDB" id="A0A382FKK7"/>
<feature type="non-terminal residue" evidence="2">
    <location>
        <position position="1"/>
    </location>
</feature>
<evidence type="ECO:0000256" key="1">
    <source>
        <dbReference type="SAM" id="MobiDB-lite"/>
    </source>
</evidence>
<gene>
    <name evidence="2" type="ORF">METZ01_LOCUS216006</name>
</gene>
<name>A0A382FKK7_9ZZZZ</name>
<evidence type="ECO:0000313" key="2">
    <source>
        <dbReference type="EMBL" id="SVB63152.1"/>
    </source>
</evidence>
<sequence length="60" mass="6277">STRHATPASAWFASRSPARNATATLAIFLMTAPTRPACATASTPPQWTLSPPGKNQARPS</sequence>
<reference evidence="2" key="1">
    <citation type="submission" date="2018-05" db="EMBL/GenBank/DDBJ databases">
        <authorList>
            <person name="Lanie J.A."/>
            <person name="Ng W.-L."/>
            <person name="Kazmierczak K.M."/>
            <person name="Andrzejewski T.M."/>
            <person name="Davidsen T.M."/>
            <person name="Wayne K.J."/>
            <person name="Tettelin H."/>
            <person name="Glass J.I."/>
            <person name="Rusch D."/>
            <person name="Podicherti R."/>
            <person name="Tsui H.-C.T."/>
            <person name="Winkler M.E."/>
        </authorList>
    </citation>
    <scope>NUCLEOTIDE SEQUENCE</scope>
</reference>
<feature type="region of interest" description="Disordered" evidence="1">
    <location>
        <begin position="37"/>
        <end position="60"/>
    </location>
</feature>
<protein>
    <submittedName>
        <fullName evidence="2">Uncharacterized protein</fullName>
    </submittedName>
</protein>
<feature type="non-terminal residue" evidence="2">
    <location>
        <position position="60"/>
    </location>
</feature>
<organism evidence="2">
    <name type="scientific">marine metagenome</name>
    <dbReference type="NCBI Taxonomy" id="408172"/>
    <lineage>
        <taxon>unclassified sequences</taxon>
        <taxon>metagenomes</taxon>
        <taxon>ecological metagenomes</taxon>
    </lineage>
</organism>
<proteinExistence type="predicted"/>
<feature type="compositionally biased region" description="Polar residues" evidence="1">
    <location>
        <begin position="40"/>
        <end position="49"/>
    </location>
</feature>
<accession>A0A382FKK7</accession>